<evidence type="ECO:0000313" key="2">
    <source>
        <dbReference type="Proteomes" id="UP000001508"/>
    </source>
</evidence>
<proteinExistence type="predicted"/>
<dbReference type="RefSeq" id="WP_013164238.1">
    <property type="nucleotide sequence ID" value="NC_014216.1"/>
</dbReference>
<organism evidence="1 2">
    <name type="scientific">Desulfurivibrio alkaliphilus (strain DSM 19089 / UNIQEM U267 / AHT2)</name>
    <dbReference type="NCBI Taxonomy" id="589865"/>
    <lineage>
        <taxon>Bacteria</taxon>
        <taxon>Pseudomonadati</taxon>
        <taxon>Thermodesulfobacteriota</taxon>
        <taxon>Desulfobulbia</taxon>
        <taxon>Desulfobulbales</taxon>
        <taxon>Desulfobulbaceae</taxon>
        <taxon>Desulfurivibrio</taxon>
    </lineage>
</organism>
<dbReference type="KEGG" id="dak:DaAHT2_2045"/>
<sequence length="220" mass="24918">MSDFRRISEVAKFFEAEEAAVLEWGAQGLLKIATNIGKAMTPPSSKHSPWVNVLPRDLQLLALHGEAHVEEFASISNQQPVFPYEGELYCVISWVQAPPLGGKAGPQWKRKSLLLKPAALLVFEDEFNRFRADFGHQIATTSTQKQLDPRSENSDLHIIGALLETIKELDRELPDNKRRFCNGTETEIRKYIGKKYRGFYGCSPRTLADRFKLAKDSLEE</sequence>
<keyword evidence="2" id="KW-1185">Reference proteome</keyword>
<name>D6Z5I2_DESAT</name>
<dbReference type="STRING" id="589865.DaAHT2_2045"/>
<accession>D6Z5I2</accession>
<gene>
    <name evidence="1" type="ordered locus">DaAHT2_2045</name>
</gene>
<dbReference type="AlphaFoldDB" id="D6Z5I2"/>
<evidence type="ECO:0000313" key="1">
    <source>
        <dbReference type="EMBL" id="ADH86719.1"/>
    </source>
</evidence>
<dbReference type="HOGENOM" id="CLU_1254257_0_0_7"/>
<protein>
    <submittedName>
        <fullName evidence="1">Uncharacterized protein</fullName>
    </submittedName>
</protein>
<dbReference type="InParanoid" id="D6Z5I2"/>
<dbReference type="Proteomes" id="UP000001508">
    <property type="component" value="Chromosome"/>
</dbReference>
<reference evidence="2" key="1">
    <citation type="submission" date="2010-02" db="EMBL/GenBank/DDBJ databases">
        <title>Complete sequence of Desulfurivibrio alkaliphilus AHT2.</title>
        <authorList>
            <consortium name="US DOE Joint Genome Institute"/>
            <person name="Pitluck S."/>
            <person name="Chertkov O."/>
            <person name="Detter J.C."/>
            <person name="Han C."/>
            <person name="Tapia R."/>
            <person name="Larimer F."/>
            <person name="Land M."/>
            <person name="Hauser L."/>
            <person name="Kyrpides N."/>
            <person name="Mikhailova N."/>
            <person name="Sorokin D.Y."/>
            <person name="Muyzer G."/>
            <person name="Woyke T."/>
        </authorList>
    </citation>
    <scope>NUCLEOTIDE SEQUENCE [LARGE SCALE GENOMIC DNA]</scope>
    <source>
        <strain evidence="2">DSM 19089 / UNIQEM U267 / AHT2</strain>
    </source>
</reference>
<dbReference type="EMBL" id="CP001940">
    <property type="protein sequence ID" value="ADH86719.1"/>
    <property type="molecule type" value="Genomic_DNA"/>
</dbReference>